<dbReference type="AlphaFoldDB" id="A0AAD1YPW2"/>
<gene>
    <name evidence="1" type="ORF">FPE_LOCUS1121</name>
</gene>
<evidence type="ECO:0000313" key="2">
    <source>
        <dbReference type="Proteomes" id="UP000834106"/>
    </source>
</evidence>
<keyword evidence="2" id="KW-1185">Reference proteome</keyword>
<name>A0AAD1YPW2_9LAMI</name>
<proteinExistence type="predicted"/>
<dbReference type="Proteomes" id="UP000834106">
    <property type="component" value="Chromosome 1"/>
</dbReference>
<protein>
    <submittedName>
        <fullName evidence="1">Uncharacterized protein</fullName>
    </submittedName>
</protein>
<organism evidence="1 2">
    <name type="scientific">Fraxinus pennsylvanica</name>
    <dbReference type="NCBI Taxonomy" id="56036"/>
    <lineage>
        <taxon>Eukaryota</taxon>
        <taxon>Viridiplantae</taxon>
        <taxon>Streptophyta</taxon>
        <taxon>Embryophyta</taxon>
        <taxon>Tracheophyta</taxon>
        <taxon>Spermatophyta</taxon>
        <taxon>Magnoliopsida</taxon>
        <taxon>eudicotyledons</taxon>
        <taxon>Gunneridae</taxon>
        <taxon>Pentapetalae</taxon>
        <taxon>asterids</taxon>
        <taxon>lamiids</taxon>
        <taxon>Lamiales</taxon>
        <taxon>Oleaceae</taxon>
        <taxon>Oleeae</taxon>
        <taxon>Fraxinus</taxon>
    </lineage>
</organism>
<dbReference type="EMBL" id="OU503036">
    <property type="protein sequence ID" value="CAI9753690.1"/>
    <property type="molecule type" value="Genomic_DNA"/>
</dbReference>
<accession>A0AAD1YPW2</accession>
<sequence>MLSVLLTIFDRLLVPLKGITERKTGWLGGRFLRELYKGCNQQSSRKIGEGSFVNAEQAWRRAEIARQTNKAVNMQHDMILLHNLCAIVKQILGNKSHVM</sequence>
<evidence type="ECO:0000313" key="1">
    <source>
        <dbReference type="EMBL" id="CAI9753690.1"/>
    </source>
</evidence>
<reference evidence="1" key="1">
    <citation type="submission" date="2023-05" db="EMBL/GenBank/DDBJ databases">
        <authorList>
            <person name="Huff M."/>
        </authorList>
    </citation>
    <scope>NUCLEOTIDE SEQUENCE</scope>
</reference>